<name>A0A7S1BDJ9_9STRA</name>
<dbReference type="EMBL" id="HBFR01014822">
    <property type="protein sequence ID" value="CAD8883608.1"/>
    <property type="molecule type" value="Transcribed_RNA"/>
</dbReference>
<evidence type="ECO:0000256" key="1">
    <source>
        <dbReference type="ARBA" id="ARBA00004474"/>
    </source>
</evidence>
<reference evidence="5" key="1">
    <citation type="submission" date="2021-01" db="EMBL/GenBank/DDBJ databases">
        <authorList>
            <person name="Corre E."/>
            <person name="Pelletier E."/>
            <person name="Niang G."/>
            <person name="Scheremetjew M."/>
            <person name="Finn R."/>
            <person name="Kale V."/>
            <person name="Holt S."/>
            <person name="Cochrane G."/>
            <person name="Meng A."/>
            <person name="Brown T."/>
            <person name="Cohen L."/>
        </authorList>
    </citation>
    <scope>NUCLEOTIDE SEQUENCE</scope>
    <source>
        <strain evidence="5">308</strain>
    </source>
</reference>
<dbReference type="InterPro" id="IPR006843">
    <property type="entry name" value="PAP/fibrillin_dom"/>
</dbReference>
<accession>A0A7S1BDJ9</accession>
<evidence type="ECO:0000256" key="2">
    <source>
        <dbReference type="ARBA" id="ARBA00022640"/>
    </source>
</evidence>
<protein>
    <recommendedName>
        <fullName evidence="4">Plastid lipid-associated protein/fibrillin conserved domain-containing protein</fullName>
    </recommendedName>
</protein>
<dbReference type="InterPro" id="IPR039633">
    <property type="entry name" value="PAP"/>
</dbReference>
<evidence type="ECO:0000256" key="3">
    <source>
        <dbReference type="SAM" id="MobiDB-lite"/>
    </source>
</evidence>
<dbReference type="AlphaFoldDB" id="A0A7S1BDJ9"/>
<organism evidence="5">
    <name type="scientific">Corethron hystrix</name>
    <dbReference type="NCBI Taxonomy" id="216773"/>
    <lineage>
        <taxon>Eukaryota</taxon>
        <taxon>Sar</taxon>
        <taxon>Stramenopiles</taxon>
        <taxon>Ochrophyta</taxon>
        <taxon>Bacillariophyta</taxon>
        <taxon>Coscinodiscophyceae</taxon>
        <taxon>Corethrophycidae</taxon>
        <taxon>Corethrales</taxon>
        <taxon>Corethraceae</taxon>
        <taxon>Corethron</taxon>
    </lineage>
</organism>
<dbReference type="Pfam" id="PF04755">
    <property type="entry name" value="PAP_fibrillin"/>
    <property type="match status" value="1"/>
</dbReference>
<feature type="compositionally biased region" description="Low complexity" evidence="3">
    <location>
        <begin position="45"/>
        <end position="60"/>
    </location>
</feature>
<comment type="subcellular location">
    <subcellularLocation>
        <location evidence="1">Plastid</location>
    </subcellularLocation>
</comment>
<evidence type="ECO:0000313" key="5">
    <source>
        <dbReference type="EMBL" id="CAD8883608.1"/>
    </source>
</evidence>
<dbReference type="GO" id="GO:0009536">
    <property type="term" value="C:plastid"/>
    <property type="evidence" value="ECO:0007669"/>
    <property type="project" value="UniProtKB-SubCell"/>
</dbReference>
<sequence length="302" mass="32604">MDRLCILFAIALMTSRSRPVRSYFIQSVSSRRCMPTQIQARTFLSATTESSETIDSTEPSDGAAVDDSAPSPEKESLLEILREFSETDPSPFLADKSKKQKFKDAVSLLENSSRRVPTPSAIVGKWKLLCTTNTATTPTPLTKIGKAPPALRGDLEVFQNVKTDGGAYDADGTSSRIDNVLVLRPPAERDGDVLSKIAGALNPLGLTTAKITLIHEAHVEAVAPPVTRTRIDFKSVVLTVAGRSSVLPADPGEDVFGLNIPSLGGLANAGKFDTTYVDDDLRVSRGVVDFLDELRVFVRVEE</sequence>
<evidence type="ECO:0000259" key="4">
    <source>
        <dbReference type="Pfam" id="PF04755"/>
    </source>
</evidence>
<feature type="domain" description="Plastid lipid-associated protein/fibrillin conserved" evidence="4">
    <location>
        <begin position="90"/>
        <end position="286"/>
    </location>
</feature>
<proteinExistence type="predicted"/>
<dbReference type="PANTHER" id="PTHR31906">
    <property type="entry name" value="PLASTID-LIPID-ASSOCIATED PROTEIN 4, CHLOROPLASTIC-RELATED"/>
    <property type="match status" value="1"/>
</dbReference>
<gene>
    <name evidence="5" type="ORF">CHYS00102_LOCUS10804</name>
</gene>
<feature type="region of interest" description="Disordered" evidence="3">
    <location>
        <begin position="45"/>
        <end position="72"/>
    </location>
</feature>
<keyword evidence="2" id="KW-0934">Plastid</keyword>